<proteinExistence type="predicted"/>
<reference evidence="1" key="1">
    <citation type="submission" date="2023-03" db="EMBL/GenBank/DDBJ databases">
        <authorList>
            <person name="Julca I."/>
        </authorList>
    </citation>
    <scope>NUCLEOTIDE SEQUENCE</scope>
</reference>
<gene>
    <name evidence="1" type="ORF">OLC1_LOCUS12407</name>
</gene>
<dbReference type="Gene3D" id="3.40.395.10">
    <property type="entry name" value="Adenoviral Proteinase, Chain A"/>
    <property type="match status" value="1"/>
</dbReference>
<organism evidence="1 2">
    <name type="scientific">Oldenlandia corymbosa var. corymbosa</name>
    <dbReference type="NCBI Taxonomy" id="529605"/>
    <lineage>
        <taxon>Eukaryota</taxon>
        <taxon>Viridiplantae</taxon>
        <taxon>Streptophyta</taxon>
        <taxon>Embryophyta</taxon>
        <taxon>Tracheophyta</taxon>
        <taxon>Spermatophyta</taxon>
        <taxon>Magnoliopsida</taxon>
        <taxon>eudicotyledons</taxon>
        <taxon>Gunneridae</taxon>
        <taxon>Pentapetalae</taxon>
        <taxon>asterids</taxon>
        <taxon>lamiids</taxon>
        <taxon>Gentianales</taxon>
        <taxon>Rubiaceae</taxon>
        <taxon>Rubioideae</taxon>
        <taxon>Spermacoceae</taxon>
        <taxon>Hedyotis-Oldenlandia complex</taxon>
        <taxon>Oldenlandia</taxon>
    </lineage>
</organism>
<evidence type="ECO:0000313" key="2">
    <source>
        <dbReference type="Proteomes" id="UP001161247"/>
    </source>
</evidence>
<name>A0AAV1D6G4_OLDCO</name>
<protein>
    <submittedName>
        <fullName evidence="1">OLC1v1001639C1</fullName>
    </submittedName>
</protein>
<dbReference type="EMBL" id="OX459121">
    <property type="protein sequence ID" value="CAI9103193.1"/>
    <property type="molecule type" value="Genomic_DNA"/>
</dbReference>
<keyword evidence="2" id="KW-1185">Reference proteome</keyword>
<accession>A0AAV1D6G4</accession>
<dbReference type="AlphaFoldDB" id="A0AAV1D6G4"/>
<dbReference type="InterPro" id="IPR038765">
    <property type="entry name" value="Papain-like_cys_pep_sf"/>
</dbReference>
<evidence type="ECO:0000313" key="1">
    <source>
        <dbReference type="EMBL" id="CAI9103193.1"/>
    </source>
</evidence>
<sequence>MNTIDVIDNSSNAYIEPAEKLKRFFVDYLLRKKLTATARIFKNAKIRVLKMRWQDTENFTDCGIYAMRHMETYQGDPRWELEFTGVLERDNEILDRLRIKYFAEILSSHEINRCAGIFMAKVQEINKKDCFDGWDD</sequence>
<dbReference type="SUPFAM" id="SSF54001">
    <property type="entry name" value="Cysteine proteinases"/>
    <property type="match status" value="1"/>
</dbReference>
<dbReference type="Proteomes" id="UP001161247">
    <property type="component" value="Chromosome 4"/>
</dbReference>